<feature type="transmembrane region" description="Helical" evidence="7">
    <location>
        <begin position="315"/>
        <end position="336"/>
    </location>
</feature>
<keyword evidence="6 7" id="KW-0472">Membrane</keyword>
<feature type="transmembrane region" description="Helical" evidence="7">
    <location>
        <begin position="247"/>
        <end position="265"/>
    </location>
</feature>
<feature type="transmembrane region" description="Helical" evidence="7">
    <location>
        <begin position="112"/>
        <end position="136"/>
    </location>
</feature>
<keyword evidence="9" id="KW-1185">Reference proteome</keyword>
<evidence type="ECO:0000256" key="4">
    <source>
        <dbReference type="ARBA" id="ARBA00022692"/>
    </source>
</evidence>
<keyword evidence="3" id="KW-0813">Transport</keyword>
<dbReference type="GO" id="GO:0046964">
    <property type="term" value="F:3'-phosphoadenosine 5'-phosphosulfate transmembrane transporter activity"/>
    <property type="evidence" value="ECO:0007669"/>
    <property type="project" value="TreeGrafter"/>
</dbReference>
<dbReference type="PANTHER" id="PTHR10778">
    <property type="entry name" value="SOLUTE CARRIER FAMILY 35 MEMBER B"/>
    <property type="match status" value="1"/>
</dbReference>
<dbReference type="OrthoDB" id="497696at2759"/>
<keyword evidence="4 7" id="KW-0812">Transmembrane</keyword>
<reference evidence="9" key="1">
    <citation type="journal article" date="2006" name="Proc. Natl. Acad. Sci. U.S.A.">
        <title>Genome analysis of the smallest free-living eukaryote Ostreococcus tauri unveils many unique features.</title>
        <authorList>
            <person name="Derelle E."/>
            <person name="Ferraz C."/>
            <person name="Rombauts S."/>
            <person name="Rouze P."/>
            <person name="Worden A.Z."/>
            <person name="Robbens S."/>
            <person name="Partensky F."/>
            <person name="Degroeve S."/>
            <person name="Echeynie S."/>
            <person name="Cooke R."/>
            <person name="Saeys Y."/>
            <person name="Wuyts J."/>
            <person name="Jabbari K."/>
            <person name="Bowler C."/>
            <person name="Panaud O."/>
            <person name="Piegu B."/>
            <person name="Ball S.G."/>
            <person name="Ral J.-P."/>
            <person name="Bouget F.-Y."/>
            <person name="Piganeau G."/>
            <person name="De Baets B."/>
            <person name="Picard A."/>
            <person name="Delseny M."/>
            <person name="Demaille J."/>
            <person name="Van de Peer Y."/>
            <person name="Moreau H."/>
        </authorList>
    </citation>
    <scope>NUCLEOTIDE SEQUENCE [LARGE SCALE GENOMIC DNA]</scope>
    <source>
        <strain evidence="9">OTTH 0595 / CCAP 157/2 / RCC745</strain>
    </source>
</reference>
<comment type="similarity">
    <text evidence="2">Belongs to the nucleotide-sugar transporter family. UDP-galactose:UMP antiporter (TC 2.A.7.11) subfamily.</text>
</comment>
<gene>
    <name evidence="8" type="ORF">OT_ostta11g02070</name>
</gene>
<dbReference type="AlphaFoldDB" id="A0A090N4D2"/>
<dbReference type="InParanoid" id="A0A090N4D2"/>
<evidence type="ECO:0000256" key="1">
    <source>
        <dbReference type="ARBA" id="ARBA00004141"/>
    </source>
</evidence>
<dbReference type="EMBL" id="CAID01000011">
    <property type="protein sequence ID" value="CEF99663.1"/>
    <property type="molecule type" value="Genomic_DNA"/>
</dbReference>
<evidence type="ECO:0000256" key="6">
    <source>
        <dbReference type="ARBA" id="ARBA00023136"/>
    </source>
</evidence>
<organism evidence="8 9">
    <name type="scientific">Ostreococcus tauri</name>
    <name type="common">Marine green alga</name>
    <dbReference type="NCBI Taxonomy" id="70448"/>
    <lineage>
        <taxon>Eukaryota</taxon>
        <taxon>Viridiplantae</taxon>
        <taxon>Chlorophyta</taxon>
        <taxon>Mamiellophyceae</taxon>
        <taxon>Mamiellales</taxon>
        <taxon>Bathycoccaceae</taxon>
        <taxon>Ostreococcus</taxon>
    </lineage>
</organism>
<accession>A0A090N4D2</accession>
<evidence type="ECO:0000256" key="2">
    <source>
        <dbReference type="ARBA" id="ARBA00008349"/>
    </source>
</evidence>
<feature type="transmembrane region" description="Helical" evidence="7">
    <location>
        <begin position="373"/>
        <end position="390"/>
    </location>
</feature>
<dbReference type="InterPro" id="IPR013657">
    <property type="entry name" value="SCL35B1-4/HUT1"/>
</dbReference>
<sequence length="417" mass="44660">MSTSRDASLARMTERVALLERERRGGTSTADDPARARVAASAIAVNATSRETSECAGPRAEDGGAAYGGRVFGVAMEETRAFAVASALCVVFVGASCYFEEYMYRQLPAFDYYWTVALAELLAFTLIASASAIANGTLRAKRKAPMELYAAQALLLAAYSAVGKLCYKWINYATGTVLRSSKLVFTMGISTIWLKRKYKLHQMVAAVLLVVAVAFFGIAEHEVGGQKEPEVAATDDGDASIGLGRDAKFALGFGLSVVAIFLGSLQSNVSEHAMRNHGASVQENILYSNAIGTVFALAAVVFIEGNASLRYMRTVPGAFPLLLARSVTFYLGAYTFSIIAKHFGATAATAVSTLRKALTVIVSFIAFPADKPLAGYFAIGLVVFLLSVFVESAHHFKACFDRVARAQRGEYARDDSV</sequence>
<dbReference type="GO" id="GO:0005789">
    <property type="term" value="C:endoplasmic reticulum membrane"/>
    <property type="evidence" value="ECO:0007669"/>
    <property type="project" value="TreeGrafter"/>
</dbReference>
<feature type="transmembrane region" description="Helical" evidence="7">
    <location>
        <begin position="201"/>
        <end position="219"/>
    </location>
</feature>
<dbReference type="RefSeq" id="XP_003082026.2">
    <property type="nucleotide sequence ID" value="XM_003081978.2"/>
</dbReference>
<protein>
    <submittedName>
        <fullName evidence="8">UAA transporter</fullName>
    </submittedName>
</protein>
<dbReference type="Proteomes" id="UP000009170">
    <property type="component" value="Unassembled WGS sequence"/>
</dbReference>
<dbReference type="GeneID" id="9833646"/>
<evidence type="ECO:0000256" key="7">
    <source>
        <dbReference type="SAM" id="Phobius"/>
    </source>
</evidence>
<reference evidence="8 9" key="2">
    <citation type="journal article" date="2014" name="BMC Genomics">
        <title>An improved genome of the model marine alga Ostreococcus tauri unfolds by assessing Illumina de novo assemblies.</title>
        <authorList>
            <person name="Blanc-Mathieu R."/>
            <person name="Verhelst B."/>
            <person name="Derelle E."/>
            <person name="Rombauts S."/>
            <person name="Bouget F.Y."/>
            <person name="Carre I."/>
            <person name="Chateau A."/>
            <person name="Eyre-Walker A."/>
            <person name="Grimsley N."/>
            <person name="Moreau H."/>
            <person name="Piegu B."/>
            <person name="Rivals E."/>
            <person name="Schackwitz W."/>
            <person name="Van de Peer Y."/>
            <person name="Piganeau G."/>
        </authorList>
    </citation>
    <scope>NUCLEOTIDE SEQUENCE [LARGE SCALE GENOMIC DNA]</scope>
    <source>
        <strain evidence="9">OTTH 0595 / CCAP 157/2 / RCC745</strain>
    </source>
</reference>
<name>A0A090N4D2_OSTTA</name>
<keyword evidence="5 7" id="KW-1133">Transmembrane helix</keyword>
<feature type="transmembrane region" description="Helical" evidence="7">
    <location>
        <begin position="81"/>
        <end position="100"/>
    </location>
</feature>
<comment type="subcellular location">
    <subcellularLocation>
        <location evidence="1">Membrane</location>
        <topology evidence="1">Multi-pass membrane protein</topology>
    </subcellularLocation>
</comment>
<evidence type="ECO:0000313" key="9">
    <source>
        <dbReference type="Proteomes" id="UP000009170"/>
    </source>
</evidence>
<comment type="caution">
    <text evidence="8">The sequence shown here is derived from an EMBL/GenBank/DDBJ whole genome shotgun (WGS) entry which is preliminary data.</text>
</comment>
<evidence type="ECO:0000256" key="3">
    <source>
        <dbReference type="ARBA" id="ARBA00022448"/>
    </source>
</evidence>
<evidence type="ECO:0000313" key="8">
    <source>
        <dbReference type="EMBL" id="CEF99663.1"/>
    </source>
</evidence>
<evidence type="ECO:0000256" key="5">
    <source>
        <dbReference type="ARBA" id="ARBA00022989"/>
    </source>
</evidence>
<dbReference type="Pfam" id="PF08449">
    <property type="entry name" value="UAA"/>
    <property type="match status" value="1"/>
</dbReference>
<proteinExistence type="inferred from homology"/>
<dbReference type="GO" id="GO:0000139">
    <property type="term" value="C:Golgi membrane"/>
    <property type="evidence" value="ECO:0007669"/>
    <property type="project" value="TreeGrafter"/>
</dbReference>
<dbReference type="KEGG" id="ota:OT_ostta11g02070"/>
<feature type="transmembrane region" description="Helical" evidence="7">
    <location>
        <begin position="285"/>
        <end position="303"/>
    </location>
</feature>
<dbReference type="PANTHER" id="PTHR10778:SF8">
    <property type="entry name" value="ADENOSINE 3'-PHOSPHO 5'-PHOSPHOSULFATE TRANSPORTER 2"/>
    <property type="match status" value="1"/>
</dbReference>
<feature type="transmembrane region" description="Helical" evidence="7">
    <location>
        <begin position="343"/>
        <end position="367"/>
    </location>
</feature>